<evidence type="ECO:0000313" key="3">
    <source>
        <dbReference type="Proteomes" id="UP000092164"/>
    </source>
</evidence>
<keyword evidence="1" id="KW-0812">Transmembrane</keyword>
<proteinExistence type="predicted"/>
<dbReference type="EMBL" id="LZFP01000011">
    <property type="protein sequence ID" value="OBR39365.1"/>
    <property type="molecule type" value="Genomic_DNA"/>
</dbReference>
<dbReference type="STRING" id="1836467.BTR34_05010"/>
<sequence>MYWYKSFNPIPMRTCFYSFLSYILCIIYFSCGDLDKQSKDLAQETIEINGQTYTLKKNVTVTNAVKSIKPNKPEIIFHELRDEQRNMAMAYLPLPDNWKIKDQVDTDGVVAIAPNNIKVYGERSNNFVFSQLPGFNQMILNQGEQVKPLKNINQLIKEDFTPLFEKDGFKLIKQYALPNQKAYDENYEQFVFKPVPMQKTFEVMAAEWEHTNGTMSLVVIRQYISYTQEACYWGYRVSGIEAPKAHFESAKTNYLYTLANTKFNPQWLQTCYMEDAQTSARMNRIHEDRMMQLRAEGQAIIERGKAHSAMVDNNHKKWMDAHLERENIANPTNGQTYQVDAGSKEYWMNSSNEYISSNNVLYDPNMDKAVNTELWTKMTINN</sequence>
<dbReference type="KEGG" id="mart:BTR34_05010"/>
<dbReference type="AlphaFoldDB" id="A0A1B7Z9J2"/>
<reference evidence="3" key="1">
    <citation type="submission" date="2016-06" db="EMBL/GenBank/DDBJ databases">
        <authorList>
            <person name="Zhan P."/>
        </authorList>
    </citation>
    <scope>NUCLEOTIDE SEQUENCE [LARGE SCALE GENOMIC DNA]</scope>
    <source>
        <strain evidence="3">T28</strain>
    </source>
</reference>
<name>A0A1B7Z9J2_9FLAO</name>
<keyword evidence="1" id="KW-0472">Membrane</keyword>
<protein>
    <submittedName>
        <fullName evidence="2">Uncharacterized protein</fullName>
    </submittedName>
</protein>
<comment type="caution">
    <text evidence="2">The sequence shown here is derived from an EMBL/GenBank/DDBJ whole genome shotgun (WGS) entry which is preliminary data.</text>
</comment>
<feature type="transmembrane region" description="Helical" evidence="1">
    <location>
        <begin position="12"/>
        <end position="30"/>
    </location>
</feature>
<evidence type="ECO:0000313" key="2">
    <source>
        <dbReference type="EMBL" id="OBR39365.1"/>
    </source>
</evidence>
<organism evidence="2 3">
    <name type="scientific">Maribacter hydrothermalis</name>
    <dbReference type="NCBI Taxonomy" id="1836467"/>
    <lineage>
        <taxon>Bacteria</taxon>
        <taxon>Pseudomonadati</taxon>
        <taxon>Bacteroidota</taxon>
        <taxon>Flavobacteriia</taxon>
        <taxon>Flavobacteriales</taxon>
        <taxon>Flavobacteriaceae</taxon>
        <taxon>Maribacter</taxon>
    </lineage>
</organism>
<keyword evidence="1" id="KW-1133">Transmembrane helix</keyword>
<gene>
    <name evidence="2" type="ORF">A9200_17315</name>
</gene>
<evidence type="ECO:0000256" key="1">
    <source>
        <dbReference type="SAM" id="Phobius"/>
    </source>
</evidence>
<keyword evidence="3" id="KW-1185">Reference proteome</keyword>
<dbReference type="Proteomes" id="UP000092164">
    <property type="component" value="Unassembled WGS sequence"/>
</dbReference>
<accession>A0A1B7Z9J2</accession>